<accession>A0A6A5WFC0</accession>
<feature type="compositionally biased region" description="Polar residues" evidence="1">
    <location>
        <begin position="77"/>
        <end position="109"/>
    </location>
</feature>
<dbReference type="Proteomes" id="UP000799779">
    <property type="component" value="Unassembled WGS sequence"/>
</dbReference>
<evidence type="ECO:0000313" key="3">
    <source>
        <dbReference type="Proteomes" id="UP000799779"/>
    </source>
</evidence>
<keyword evidence="3" id="KW-1185">Reference proteome</keyword>
<feature type="region of interest" description="Disordered" evidence="1">
    <location>
        <begin position="180"/>
        <end position="201"/>
    </location>
</feature>
<protein>
    <submittedName>
        <fullName evidence="2">Uncharacterized protein</fullName>
    </submittedName>
</protein>
<evidence type="ECO:0000313" key="2">
    <source>
        <dbReference type="EMBL" id="KAF1996326.1"/>
    </source>
</evidence>
<proteinExistence type="predicted"/>
<dbReference type="EMBL" id="ML977626">
    <property type="protein sequence ID" value="KAF1996326.1"/>
    <property type="molecule type" value="Genomic_DNA"/>
</dbReference>
<sequence length="324" mass="36128">MALREAEDLPQKRTMAWLVCFPCLGLKRLFSGEISAPLYVVRPQQKAPTPNDSSRYLVDRHYYIRFLGFNIPCCQRSPRTQRNQQTQSPQHAESDQSDANLLSAQQPSFRSGDELQSPEGTRSASQPDIKTYEEAMRNVSPSRKHTHRQTPKITFTAPLDEESNSASSFVSACSGSLILDDGSERDKSQGLKPSWLQQAEEQGDIQDIDTMPQRAANSDSIKSKTTTVRTKYWDAVETQDWTNGENFDHIARYLNGERAESGEEEGGGGLAAAARSEDEGLAVAGPGHQDDEVDQDDGDNIRGMQNGQTATAMAKQLFRRLFHW</sequence>
<gene>
    <name evidence="2" type="ORF">P154DRAFT_609016</name>
</gene>
<dbReference type="AlphaFoldDB" id="A0A6A5WFC0"/>
<feature type="compositionally biased region" description="Polar residues" evidence="1">
    <location>
        <begin position="118"/>
        <end position="128"/>
    </location>
</feature>
<feature type="region of interest" description="Disordered" evidence="1">
    <location>
        <begin position="259"/>
        <end position="305"/>
    </location>
</feature>
<feature type="region of interest" description="Disordered" evidence="1">
    <location>
        <begin position="77"/>
        <end position="165"/>
    </location>
</feature>
<reference evidence="2" key="1">
    <citation type="journal article" date="2020" name="Stud. Mycol.">
        <title>101 Dothideomycetes genomes: a test case for predicting lifestyles and emergence of pathogens.</title>
        <authorList>
            <person name="Haridas S."/>
            <person name="Albert R."/>
            <person name="Binder M."/>
            <person name="Bloem J."/>
            <person name="Labutti K."/>
            <person name="Salamov A."/>
            <person name="Andreopoulos B."/>
            <person name="Baker S."/>
            <person name="Barry K."/>
            <person name="Bills G."/>
            <person name="Bluhm B."/>
            <person name="Cannon C."/>
            <person name="Castanera R."/>
            <person name="Culley D."/>
            <person name="Daum C."/>
            <person name="Ezra D."/>
            <person name="Gonzalez J."/>
            <person name="Henrissat B."/>
            <person name="Kuo A."/>
            <person name="Liang C."/>
            <person name="Lipzen A."/>
            <person name="Lutzoni F."/>
            <person name="Magnuson J."/>
            <person name="Mondo S."/>
            <person name="Nolan M."/>
            <person name="Ohm R."/>
            <person name="Pangilinan J."/>
            <person name="Park H.-J."/>
            <person name="Ramirez L."/>
            <person name="Alfaro M."/>
            <person name="Sun H."/>
            <person name="Tritt A."/>
            <person name="Yoshinaga Y."/>
            <person name="Zwiers L.-H."/>
            <person name="Turgeon B."/>
            <person name="Goodwin S."/>
            <person name="Spatafora J."/>
            <person name="Crous P."/>
            <person name="Grigoriev I."/>
        </authorList>
    </citation>
    <scope>NUCLEOTIDE SEQUENCE</scope>
    <source>
        <strain evidence="2">CBS 123094</strain>
    </source>
</reference>
<organism evidence="2 3">
    <name type="scientific">Amniculicola lignicola CBS 123094</name>
    <dbReference type="NCBI Taxonomy" id="1392246"/>
    <lineage>
        <taxon>Eukaryota</taxon>
        <taxon>Fungi</taxon>
        <taxon>Dikarya</taxon>
        <taxon>Ascomycota</taxon>
        <taxon>Pezizomycotina</taxon>
        <taxon>Dothideomycetes</taxon>
        <taxon>Pleosporomycetidae</taxon>
        <taxon>Pleosporales</taxon>
        <taxon>Amniculicolaceae</taxon>
        <taxon>Amniculicola</taxon>
    </lineage>
</organism>
<name>A0A6A5WFC0_9PLEO</name>
<evidence type="ECO:0000256" key="1">
    <source>
        <dbReference type="SAM" id="MobiDB-lite"/>
    </source>
</evidence>